<evidence type="ECO:0000256" key="1">
    <source>
        <dbReference type="ARBA" id="ARBA00001946"/>
    </source>
</evidence>
<dbReference type="Proteomes" id="UP000264702">
    <property type="component" value="Unassembled WGS sequence"/>
</dbReference>
<feature type="domain" description="PIN" evidence="8">
    <location>
        <begin position="6"/>
        <end position="121"/>
    </location>
</feature>
<comment type="cofactor">
    <cofactor evidence="1">
        <name>Mg(2+)</name>
        <dbReference type="ChEBI" id="CHEBI:18420"/>
    </cofactor>
</comment>
<name>A0A372IUI8_9BACT</name>
<dbReference type="Gene3D" id="3.40.50.1010">
    <property type="entry name" value="5'-nuclease"/>
    <property type="match status" value="1"/>
</dbReference>
<dbReference type="SUPFAM" id="SSF88723">
    <property type="entry name" value="PIN domain-like"/>
    <property type="match status" value="1"/>
</dbReference>
<evidence type="ECO:0000256" key="3">
    <source>
        <dbReference type="ARBA" id="ARBA00022722"/>
    </source>
</evidence>
<gene>
    <name evidence="9" type="ORF">D0Y96_03130</name>
</gene>
<dbReference type="InterPro" id="IPR050556">
    <property type="entry name" value="Type_II_TA_system_RNase"/>
</dbReference>
<dbReference type="Pfam" id="PF01850">
    <property type="entry name" value="PIN"/>
    <property type="match status" value="1"/>
</dbReference>
<dbReference type="GO" id="GO:0046872">
    <property type="term" value="F:metal ion binding"/>
    <property type="evidence" value="ECO:0007669"/>
    <property type="project" value="UniProtKB-KW"/>
</dbReference>
<accession>A0A372IUI8</accession>
<evidence type="ECO:0000313" key="10">
    <source>
        <dbReference type="Proteomes" id="UP000264702"/>
    </source>
</evidence>
<keyword evidence="5" id="KW-0378">Hydrolase</keyword>
<dbReference type="PANTHER" id="PTHR33653">
    <property type="entry name" value="RIBONUCLEASE VAPC2"/>
    <property type="match status" value="1"/>
</dbReference>
<comment type="caution">
    <text evidence="9">The sequence shown here is derived from an EMBL/GenBank/DDBJ whole genome shotgun (WGS) entry which is preliminary data.</text>
</comment>
<dbReference type="AlphaFoldDB" id="A0A372IUI8"/>
<dbReference type="EMBL" id="QVQT01000001">
    <property type="protein sequence ID" value="RFU18555.1"/>
    <property type="molecule type" value="Genomic_DNA"/>
</dbReference>
<keyword evidence="4" id="KW-0479">Metal-binding</keyword>
<dbReference type="InterPro" id="IPR002716">
    <property type="entry name" value="PIN_dom"/>
</dbReference>
<dbReference type="GO" id="GO:0016787">
    <property type="term" value="F:hydrolase activity"/>
    <property type="evidence" value="ECO:0007669"/>
    <property type="project" value="UniProtKB-KW"/>
</dbReference>
<evidence type="ECO:0000259" key="8">
    <source>
        <dbReference type="Pfam" id="PF01850"/>
    </source>
</evidence>
<evidence type="ECO:0000256" key="5">
    <source>
        <dbReference type="ARBA" id="ARBA00022801"/>
    </source>
</evidence>
<keyword evidence="3" id="KW-0540">Nuclease</keyword>
<evidence type="ECO:0000313" key="9">
    <source>
        <dbReference type="EMBL" id="RFU18555.1"/>
    </source>
</evidence>
<evidence type="ECO:0000256" key="2">
    <source>
        <dbReference type="ARBA" id="ARBA00022649"/>
    </source>
</evidence>
<organism evidence="9 10">
    <name type="scientific">Paracidobacterium acidisoli</name>
    <dbReference type="NCBI Taxonomy" id="2303751"/>
    <lineage>
        <taxon>Bacteria</taxon>
        <taxon>Pseudomonadati</taxon>
        <taxon>Acidobacteriota</taxon>
        <taxon>Terriglobia</taxon>
        <taxon>Terriglobales</taxon>
        <taxon>Acidobacteriaceae</taxon>
        <taxon>Paracidobacterium</taxon>
    </lineage>
</organism>
<dbReference type="GO" id="GO:0004518">
    <property type="term" value="F:nuclease activity"/>
    <property type="evidence" value="ECO:0007669"/>
    <property type="project" value="UniProtKB-KW"/>
</dbReference>
<evidence type="ECO:0000256" key="7">
    <source>
        <dbReference type="ARBA" id="ARBA00038093"/>
    </source>
</evidence>
<sequence length="141" mass="15502">MSAQRYLLDTNVLSETRRKQADEGVMSFLSSTDSSAFYISVLTLGELKKGIALKRQSDPDAARRLAGWVDGLEQSFADRILGIDAAAATHWGEWSAQRPRPVIDTLLAATAVAHGLTLVTRHISDVQDLKVKVLNPWAKQK</sequence>
<proteinExistence type="inferred from homology"/>
<dbReference type="OrthoDB" id="9815354at2"/>
<keyword evidence="10" id="KW-1185">Reference proteome</keyword>
<reference evidence="9 10" key="1">
    <citation type="submission" date="2018-08" db="EMBL/GenBank/DDBJ databases">
        <title>Acidipila sp. 4G-K13, an acidobacterium isolated from forest soil.</title>
        <authorList>
            <person name="Gao Z.-H."/>
            <person name="Qiu L.-H."/>
        </authorList>
    </citation>
    <scope>NUCLEOTIDE SEQUENCE [LARGE SCALE GENOMIC DNA]</scope>
    <source>
        <strain evidence="9 10">4G-K13</strain>
    </source>
</reference>
<evidence type="ECO:0000256" key="4">
    <source>
        <dbReference type="ARBA" id="ARBA00022723"/>
    </source>
</evidence>
<dbReference type="InterPro" id="IPR029060">
    <property type="entry name" value="PIN-like_dom_sf"/>
</dbReference>
<dbReference type="CDD" id="cd18746">
    <property type="entry name" value="PIN_VapC4-5_FitB-like"/>
    <property type="match status" value="1"/>
</dbReference>
<evidence type="ECO:0000256" key="6">
    <source>
        <dbReference type="ARBA" id="ARBA00022842"/>
    </source>
</evidence>
<comment type="similarity">
    <text evidence="7">Belongs to the PINc/VapC protein family.</text>
</comment>
<protein>
    <submittedName>
        <fullName evidence="9">Type II toxin-antitoxin system VapC family toxin</fullName>
    </submittedName>
</protein>
<dbReference type="PANTHER" id="PTHR33653:SF1">
    <property type="entry name" value="RIBONUCLEASE VAPC2"/>
    <property type="match status" value="1"/>
</dbReference>
<dbReference type="RefSeq" id="WP_117297850.1">
    <property type="nucleotide sequence ID" value="NZ_QVQT02000001.1"/>
</dbReference>
<keyword evidence="6" id="KW-0460">Magnesium</keyword>
<keyword evidence="2" id="KW-1277">Toxin-antitoxin system</keyword>